<name>A0A291DDK6_9MICC</name>
<dbReference type="RefSeq" id="WP_044150526.1">
    <property type="nucleotide sequence ID" value="NZ_CAUUYP010000001.1"/>
</dbReference>
<dbReference type="PROSITE" id="PS51318">
    <property type="entry name" value="TAT"/>
    <property type="match status" value="1"/>
</dbReference>
<organism evidence="4 5">
    <name type="scientific">Rothia mucilaginosa</name>
    <dbReference type="NCBI Taxonomy" id="43675"/>
    <lineage>
        <taxon>Bacteria</taxon>
        <taxon>Bacillati</taxon>
        <taxon>Actinomycetota</taxon>
        <taxon>Actinomycetes</taxon>
        <taxon>Micrococcales</taxon>
        <taxon>Micrococcaceae</taxon>
        <taxon>Rothia</taxon>
    </lineage>
</organism>
<feature type="domain" description="DUF6318" evidence="3">
    <location>
        <begin position="81"/>
        <end position="237"/>
    </location>
</feature>
<keyword evidence="2" id="KW-0732">Signal</keyword>
<feature type="region of interest" description="Disordered" evidence="1">
    <location>
        <begin position="239"/>
        <end position="262"/>
    </location>
</feature>
<proteinExistence type="predicted"/>
<accession>A0A291DDK6</accession>
<dbReference type="InterPro" id="IPR006311">
    <property type="entry name" value="TAT_signal"/>
</dbReference>
<evidence type="ECO:0000313" key="4">
    <source>
        <dbReference type="EMBL" id="ATF62487.1"/>
    </source>
</evidence>
<evidence type="ECO:0000256" key="1">
    <source>
        <dbReference type="SAM" id="MobiDB-lite"/>
    </source>
</evidence>
<gene>
    <name evidence="4" type="ORF">CO690_01865</name>
</gene>
<feature type="compositionally biased region" description="Low complexity" evidence="1">
    <location>
        <begin position="36"/>
        <end position="65"/>
    </location>
</feature>
<feature type="chain" id="PRO_5013330430" evidence="2">
    <location>
        <begin position="28"/>
        <end position="262"/>
    </location>
</feature>
<dbReference type="PROSITE" id="PS51257">
    <property type="entry name" value="PROKAR_LIPOPROTEIN"/>
    <property type="match status" value="1"/>
</dbReference>
<sequence>MAAFLSRRAALAAATGAGAAAALTACASDIRPLADSSASGEASASASASESASPSASASSGGSSEKSYLGPVKFDNYEKKGEYIPADETHKALNMPRPRPPANMYENTVDGAYAAYSFYEASLNYLVLTGDVEPLKEADPVGKDVKAFQGYVTVYETNEGWFYGSEKPVQTEMLTPRPEKASGSDTLYIWPIRFVRDPNAMSRIEGRADEPMFPSKALTPDHAKLKLSYKDGRWFYAATKGGEQSTPSPSAKASTEATPNNA</sequence>
<evidence type="ECO:0000259" key="3">
    <source>
        <dbReference type="Pfam" id="PF19843"/>
    </source>
</evidence>
<evidence type="ECO:0000313" key="5">
    <source>
        <dbReference type="Proteomes" id="UP000218628"/>
    </source>
</evidence>
<feature type="compositionally biased region" description="Polar residues" evidence="1">
    <location>
        <begin position="242"/>
        <end position="262"/>
    </location>
</feature>
<dbReference type="Pfam" id="PF19843">
    <property type="entry name" value="DUF6318"/>
    <property type="match status" value="1"/>
</dbReference>
<evidence type="ECO:0000256" key="2">
    <source>
        <dbReference type="SAM" id="SignalP"/>
    </source>
</evidence>
<feature type="region of interest" description="Disordered" evidence="1">
    <location>
        <begin position="35"/>
        <end position="66"/>
    </location>
</feature>
<feature type="signal peptide" evidence="2">
    <location>
        <begin position="1"/>
        <end position="27"/>
    </location>
</feature>
<reference evidence="5" key="1">
    <citation type="submission" date="2017-09" db="EMBL/GenBank/DDBJ databases">
        <title>FDA dAtabase for Regulatory Grade micrObial Sequences (FDA-ARGOS): Supporting development and validation of Infectious Disease Dx tests.</title>
        <authorList>
            <person name="Minogue T."/>
            <person name="Wolcott M."/>
            <person name="Wasieloski L."/>
            <person name="Aguilar W."/>
            <person name="Moore D."/>
            <person name="Tallon L."/>
            <person name="Sadzewicz L."/>
            <person name="Ott S."/>
            <person name="Zhao X."/>
            <person name="Nagaraj S."/>
            <person name="Vavikolanu K."/>
            <person name="Aluvathingal J."/>
            <person name="Nadendla S."/>
            <person name="Sichtig H."/>
        </authorList>
    </citation>
    <scope>NUCLEOTIDE SEQUENCE [LARGE SCALE GENOMIC DNA]</scope>
    <source>
        <strain evidence="5">FDAARGOS_369</strain>
    </source>
</reference>
<dbReference type="EMBL" id="CP023510">
    <property type="protein sequence ID" value="ATF62487.1"/>
    <property type="molecule type" value="Genomic_DNA"/>
</dbReference>
<dbReference type="AlphaFoldDB" id="A0A291DDK6"/>
<dbReference type="Proteomes" id="UP000218628">
    <property type="component" value="Chromosome"/>
</dbReference>
<dbReference type="InterPro" id="IPR046281">
    <property type="entry name" value="DUF6318"/>
</dbReference>
<protein>
    <submittedName>
        <fullName evidence="4">Imidazole glycerol phosphate synthase</fullName>
    </submittedName>
</protein>